<dbReference type="InterPro" id="IPR002126">
    <property type="entry name" value="Cadherin-like_dom"/>
</dbReference>
<keyword evidence="8 11" id="KW-0472">Membrane</keyword>
<dbReference type="PANTHER" id="PTHR24027:SF78">
    <property type="entry name" value="CADHERIN-LIKE PROTEIN 26"/>
    <property type="match status" value="1"/>
</dbReference>
<dbReference type="GO" id="GO:0005912">
    <property type="term" value="C:adherens junction"/>
    <property type="evidence" value="ECO:0007669"/>
    <property type="project" value="TreeGrafter"/>
</dbReference>
<reference evidence="13" key="1">
    <citation type="submission" date="2025-08" db="UniProtKB">
        <authorList>
            <consortium name="Ensembl"/>
        </authorList>
    </citation>
    <scope>IDENTIFICATION</scope>
</reference>
<keyword evidence="11" id="KW-0812">Transmembrane</keyword>
<dbReference type="OMA" id="MRSGSHP"/>
<evidence type="ECO:0000256" key="7">
    <source>
        <dbReference type="ARBA" id="ARBA00022889"/>
    </source>
</evidence>
<protein>
    <submittedName>
        <fullName evidence="13">Cadherin 26, tandem duplicate 1</fullName>
    </submittedName>
</protein>
<reference evidence="13" key="2">
    <citation type="submission" date="2025-09" db="UniProtKB">
        <authorList>
            <consortium name="Ensembl"/>
        </authorList>
    </citation>
    <scope>IDENTIFICATION</scope>
</reference>
<dbReference type="Proteomes" id="UP000264820">
    <property type="component" value="Unplaced"/>
</dbReference>
<evidence type="ECO:0000256" key="8">
    <source>
        <dbReference type="ARBA" id="ARBA00023136"/>
    </source>
</evidence>
<evidence type="ECO:0000256" key="4">
    <source>
        <dbReference type="ARBA" id="ARBA00022729"/>
    </source>
</evidence>
<dbReference type="GO" id="GO:0016477">
    <property type="term" value="P:cell migration"/>
    <property type="evidence" value="ECO:0007669"/>
    <property type="project" value="TreeGrafter"/>
</dbReference>
<feature type="domain" description="Cadherin" evidence="12">
    <location>
        <begin position="5"/>
        <end position="107"/>
    </location>
</feature>
<dbReference type="GO" id="GO:0045296">
    <property type="term" value="F:cadherin binding"/>
    <property type="evidence" value="ECO:0007669"/>
    <property type="project" value="TreeGrafter"/>
</dbReference>
<dbReference type="FunFam" id="2.60.40.60:FF:000019">
    <property type="entry name" value="Cadherin 2"/>
    <property type="match status" value="1"/>
</dbReference>
<dbReference type="PROSITE" id="PS50268">
    <property type="entry name" value="CADHERIN_2"/>
    <property type="match status" value="4"/>
</dbReference>
<evidence type="ECO:0000256" key="2">
    <source>
        <dbReference type="ARBA" id="ARBA00022475"/>
    </source>
</evidence>
<evidence type="ECO:0000256" key="1">
    <source>
        <dbReference type="ARBA" id="ARBA00004236"/>
    </source>
</evidence>
<dbReference type="Gene3D" id="2.60.40.60">
    <property type="entry name" value="Cadherins"/>
    <property type="match status" value="4"/>
</dbReference>
<feature type="domain" description="Cadherin" evidence="12">
    <location>
        <begin position="108"/>
        <end position="227"/>
    </location>
</feature>
<keyword evidence="14" id="KW-1185">Reference proteome</keyword>
<dbReference type="PANTHER" id="PTHR24027">
    <property type="entry name" value="CADHERIN-23"/>
    <property type="match status" value="1"/>
</dbReference>
<evidence type="ECO:0000256" key="5">
    <source>
        <dbReference type="ARBA" id="ARBA00022737"/>
    </source>
</evidence>
<evidence type="ECO:0000256" key="11">
    <source>
        <dbReference type="SAM" id="Phobius"/>
    </source>
</evidence>
<sequence>MSADVREDTVEGYLPIRIEVIDPDQEDSPNSTVTLSVVSQSPQVPKIDLDQIDPRMAQLTLKGCFDYDKFKKYEITLQAKDHGKPSLSSTAVVTLNIIDTNSHPPIFKARKYQGEIPEMVTRENVLRLAIEDKDTPNTPGWRAKYFIIKGNEEDNYKIETDPDTNEGVLSVVKGKDFEESAFINLQIGVENEEPLFACKDAAPKIKGISDSINVTIKVIDVNDPPQFHKESVDIYEKEEEEPGKLLYTPKVHDVDSDVSKISFVLLDDPADWVSVDKKTGHLRTTGKMDRESPFVHDNIYKIVIAAVDDGKPPASGTSSILVHLLDINDNKPKLRYNSVTMCGNKVMLAAKDLDLHPYGGPYTVSLKSDDATQLQRWKVDPTTGEEVGLVSLKTLAYGNYSVPLVIEDQQGLSGEDTVIVSVCDCEGGNVCRHKQPLSTSLGPAGIGLILAALLLFLLIFFILVCECGKQFKHLSEVQQDEGQQTLIKYNQEAGGAECKTVPPLLLTHSKELDTTVTNGLKQRTMQITSTGDCMRLTETLWTTQSTNHISTCTRKKRAGVSHWRNCPLASVEKISSL</sequence>
<dbReference type="InterPro" id="IPR039808">
    <property type="entry name" value="Cadherin"/>
</dbReference>
<dbReference type="SUPFAM" id="SSF49313">
    <property type="entry name" value="Cadherin-like"/>
    <property type="match status" value="4"/>
</dbReference>
<evidence type="ECO:0000256" key="9">
    <source>
        <dbReference type="ARBA" id="ARBA00023180"/>
    </source>
</evidence>
<dbReference type="Pfam" id="PF00028">
    <property type="entry name" value="Cadherin"/>
    <property type="match status" value="3"/>
</dbReference>
<keyword evidence="5" id="KW-0677">Repeat</keyword>
<evidence type="ECO:0000259" key="12">
    <source>
        <dbReference type="PROSITE" id="PS50268"/>
    </source>
</evidence>
<dbReference type="GO" id="GO:0007156">
    <property type="term" value="P:homophilic cell adhesion via plasma membrane adhesion molecules"/>
    <property type="evidence" value="ECO:0007669"/>
    <property type="project" value="InterPro"/>
</dbReference>
<comment type="subcellular location">
    <subcellularLocation>
        <location evidence="1">Cell membrane</location>
    </subcellularLocation>
</comment>
<evidence type="ECO:0000313" key="14">
    <source>
        <dbReference type="Proteomes" id="UP000264820"/>
    </source>
</evidence>
<dbReference type="GO" id="GO:0034332">
    <property type="term" value="P:adherens junction organization"/>
    <property type="evidence" value="ECO:0007669"/>
    <property type="project" value="TreeGrafter"/>
</dbReference>
<keyword evidence="7" id="KW-0130">Cell adhesion</keyword>
<dbReference type="PROSITE" id="PS00232">
    <property type="entry name" value="CADHERIN_1"/>
    <property type="match status" value="1"/>
</dbReference>
<evidence type="ECO:0000256" key="3">
    <source>
        <dbReference type="ARBA" id="ARBA00022723"/>
    </source>
</evidence>
<name>A0A3Q2YBH8_HIPCM</name>
<dbReference type="GO" id="GO:0000902">
    <property type="term" value="P:cell morphogenesis"/>
    <property type="evidence" value="ECO:0007669"/>
    <property type="project" value="TreeGrafter"/>
</dbReference>
<keyword evidence="4" id="KW-0732">Signal</keyword>
<feature type="transmembrane region" description="Helical" evidence="11">
    <location>
        <begin position="441"/>
        <end position="465"/>
    </location>
</feature>
<dbReference type="InterPro" id="IPR015919">
    <property type="entry name" value="Cadherin-like_sf"/>
</dbReference>
<dbReference type="Ensembl" id="ENSHCOT00000023029.1">
    <property type="protein sequence ID" value="ENSHCOP00000015176.1"/>
    <property type="gene ID" value="ENSHCOG00000018728.1"/>
</dbReference>
<organism evidence="13 14">
    <name type="scientific">Hippocampus comes</name>
    <name type="common">Tiger tail seahorse</name>
    <dbReference type="NCBI Taxonomy" id="109280"/>
    <lineage>
        <taxon>Eukaryota</taxon>
        <taxon>Metazoa</taxon>
        <taxon>Chordata</taxon>
        <taxon>Craniata</taxon>
        <taxon>Vertebrata</taxon>
        <taxon>Euteleostomi</taxon>
        <taxon>Actinopterygii</taxon>
        <taxon>Neopterygii</taxon>
        <taxon>Teleostei</taxon>
        <taxon>Neoteleostei</taxon>
        <taxon>Acanthomorphata</taxon>
        <taxon>Syngnathiaria</taxon>
        <taxon>Syngnathiformes</taxon>
        <taxon>Syngnathoidei</taxon>
        <taxon>Syngnathidae</taxon>
        <taxon>Hippocampus</taxon>
    </lineage>
</organism>
<evidence type="ECO:0000256" key="6">
    <source>
        <dbReference type="ARBA" id="ARBA00022837"/>
    </source>
</evidence>
<dbReference type="GO" id="GO:0016342">
    <property type="term" value="C:catenin complex"/>
    <property type="evidence" value="ECO:0007669"/>
    <property type="project" value="TreeGrafter"/>
</dbReference>
<evidence type="ECO:0000313" key="13">
    <source>
        <dbReference type="Ensembl" id="ENSHCOP00000015176.1"/>
    </source>
</evidence>
<dbReference type="GO" id="GO:0007043">
    <property type="term" value="P:cell-cell junction assembly"/>
    <property type="evidence" value="ECO:0007669"/>
    <property type="project" value="TreeGrafter"/>
</dbReference>
<feature type="domain" description="Cadherin" evidence="12">
    <location>
        <begin position="348"/>
        <end position="438"/>
    </location>
</feature>
<dbReference type="FunFam" id="2.60.40.60:FF:000095">
    <property type="entry name" value="Cadherin 13"/>
    <property type="match status" value="1"/>
</dbReference>
<dbReference type="GO" id="GO:0016339">
    <property type="term" value="P:calcium-dependent cell-cell adhesion via plasma membrane cell adhesion molecules"/>
    <property type="evidence" value="ECO:0007669"/>
    <property type="project" value="TreeGrafter"/>
</dbReference>
<dbReference type="GO" id="GO:0005509">
    <property type="term" value="F:calcium ion binding"/>
    <property type="evidence" value="ECO:0007669"/>
    <property type="project" value="UniProtKB-UniRule"/>
</dbReference>
<keyword evidence="3" id="KW-0479">Metal-binding</keyword>
<dbReference type="GeneTree" id="ENSGT00940000161589"/>
<dbReference type="GO" id="GO:0008013">
    <property type="term" value="F:beta-catenin binding"/>
    <property type="evidence" value="ECO:0007669"/>
    <property type="project" value="TreeGrafter"/>
</dbReference>
<keyword evidence="2" id="KW-1003">Cell membrane</keyword>
<dbReference type="InterPro" id="IPR020894">
    <property type="entry name" value="Cadherin_CS"/>
</dbReference>
<dbReference type="CDD" id="cd11304">
    <property type="entry name" value="Cadherin_repeat"/>
    <property type="match status" value="3"/>
</dbReference>
<keyword evidence="9" id="KW-0325">Glycoprotein</keyword>
<accession>A0A3Q2YBH8</accession>
<feature type="domain" description="Cadherin" evidence="12">
    <location>
        <begin position="238"/>
        <end position="334"/>
    </location>
</feature>
<keyword evidence="6 10" id="KW-0106">Calcium</keyword>
<keyword evidence="11" id="KW-1133">Transmembrane helix</keyword>
<proteinExistence type="predicted"/>
<evidence type="ECO:0000256" key="10">
    <source>
        <dbReference type="PROSITE-ProRule" id="PRU00043"/>
    </source>
</evidence>
<dbReference type="PRINTS" id="PR00205">
    <property type="entry name" value="CADHERIN"/>
</dbReference>
<dbReference type="SMART" id="SM00112">
    <property type="entry name" value="CA"/>
    <property type="match status" value="4"/>
</dbReference>
<dbReference type="GO" id="GO:0044331">
    <property type="term" value="P:cell-cell adhesion mediated by cadherin"/>
    <property type="evidence" value="ECO:0007669"/>
    <property type="project" value="TreeGrafter"/>
</dbReference>
<dbReference type="AlphaFoldDB" id="A0A3Q2YBH8"/>